<feature type="chain" id="PRO_5045987564" evidence="1">
    <location>
        <begin position="21"/>
        <end position="111"/>
    </location>
</feature>
<evidence type="ECO:0000256" key="1">
    <source>
        <dbReference type="SAM" id="SignalP"/>
    </source>
</evidence>
<protein>
    <submittedName>
        <fullName evidence="2">Uncharacterized protein</fullName>
    </submittedName>
</protein>
<keyword evidence="3" id="KW-1185">Reference proteome</keyword>
<dbReference type="EMBL" id="JBBPBM010001360">
    <property type="protein sequence ID" value="KAK8484748.1"/>
    <property type="molecule type" value="Genomic_DNA"/>
</dbReference>
<keyword evidence="1" id="KW-0732">Signal</keyword>
<comment type="caution">
    <text evidence="2">The sequence shown here is derived from an EMBL/GenBank/DDBJ whole genome shotgun (WGS) entry which is preliminary data.</text>
</comment>
<reference evidence="2 3" key="1">
    <citation type="journal article" date="2024" name="G3 (Bethesda)">
        <title>Genome assembly of Hibiscus sabdariffa L. provides insights into metabolisms of medicinal natural products.</title>
        <authorList>
            <person name="Kim T."/>
        </authorList>
    </citation>
    <scope>NUCLEOTIDE SEQUENCE [LARGE SCALE GENOMIC DNA]</scope>
    <source>
        <strain evidence="2">TK-2024</strain>
        <tissue evidence="2">Old leaves</tissue>
    </source>
</reference>
<organism evidence="2 3">
    <name type="scientific">Hibiscus sabdariffa</name>
    <name type="common">roselle</name>
    <dbReference type="NCBI Taxonomy" id="183260"/>
    <lineage>
        <taxon>Eukaryota</taxon>
        <taxon>Viridiplantae</taxon>
        <taxon>Streptophyta</taxon>
        <taxon>Embryophyta</taxon>
        <taxon>Tracheophyta</taxon>
        <taxon>Spermatophyta</taxon>
        <taxon>Magnoliopsida</taxon>
        <taxon>eudicotyledons</taxon>
        <taxon>Gunneridae</taxon>
        <taxon>Pentapetalae</taxon>
        <taxon>rosids</taxon>
        <taxon>malvids</taxon>
        <taxon>Malvales</taxon>
        <taxon>Malvaceae</taxon>
        <taxon>Malvoideae</taxon>
        <taxon>Hibiscus</taxon>
    </lineage>
</organism>
<gene>
    <name evidence="2" type="ORF">V6N12_074745</name>
</gene>
<proteinExistence type="predicted"/>
<sequence>MSDLMVRIVAVLLLFYGTTMKNGNGSLDCESERERERERERLKLLRKNLKGKTAILRRYFCSMYKDSQPSWYLVLTKTACPVTYEGATTASAIESFTIGEHTRADNGTKAK</sequence>
<evidence type="ECO:0000313" key="2">
    <source>
        <dbReference type="EMBL" id="KAK8484748.1"/>
    </source>
</evidence>
<evidence type="ECO:0000313" key="3">
    <source>
        <dbReference type="Proteomes" id="UP001472677"/>
    </source>
</evidence>
<name>A0ABR1ZWF4_9ROSI</name>
<dbReference type="Proteomes" id="UP001472677">
    <property type="component" value="Unassembled WGS sequence"/>
</dbReference>
<feature type="signal peptide" evidence="1">
    <location>
        <begin position="1"/>
        <end position="20"/>
    </location>
</feature>
<accession>A0ABR1ZWF4</accession>